<dbReference type="PANTHER" id="PTHR32054">
    <property type="entry name" value="HEAVY CHAIN, PUTATIVE, EXPRESSED-RELATED-RELATED"/>
    <property type="match status" value="1"/>
</dbReference>
<dbReference type="AlphaFoldDB" id="A0AAN9J7W0"/>
<dbReference type="GO" id="GO:0009903">
    <property type="term" value="P:chloroplast avoidance movement"/>
    <property type="evidence" value="ECO:0007669"/>
    <property type="project" value="TreeGrafter"/>
</dbReference>
<dbReference type="InterPro" id="IPR008545">
    <property type="entry name" value="Web"/>
</dbReference>
<evidence type="ECO:0000313" key="4">
    <source>
        <dbReference type="Proteomes" id="UP001359559"/>
    </source>
</evidence>
<proteinExistence type="inferred from homology"/>
<dbReference type="EMBL" id="JAYKXN010000004">
    <property type="protein sequence ID" value="KAK7293827.1"/>
    <property type="molecule type" value="Genomic_DNA"/>
</dbReference>
<gene>
    <name evidence="3" type="ORF">RJT34_16702</name>
</gene>
<comment type="caution">
    <text evidence="3">The sequence shown here is derived from an EMBL/GenBank/DDBJ whole genome shotgun (WGS) entry which is preliminary data.</text>
</comment>
<dbReference type="GO" id="GO:0005829">
    <property type="term" value="C:cytosol"/>
    <property type="evidence" value="ECO:0007669"/>
    <property type="project" value="TreeGrafter"/>
</dbReference>
<dbReference type="PANTHER" id="PTHR32054:SF46">
    <property type="entry name" value="WEB FAMILY PROTEIN-RELATED"/>
    <property type="match status" value="1"/>
</dbReference>
<dbReference type="GO" id="GO:0009904">
    <property type="term" value="P:chloroplast accumulation movement"/>
    <property type="evidence" value="ECO:0007669"/>
    <property type="project" value="TreeGrafter"/>
</dbReference>
<reference evidence="3 4" key="1">
    <citation type="submission" date="2024-01" db="EMBL/GenBank/DDBJ databases">
        <title>The genomes of 5 underutilized Papilionoideae crops provide insights into root nodulation and disease resistance.</title>
        <authorList>
            <person name="Yuan L."/>
        </authorList>
    </citation>
    <scope>NUCLEOTIDE SEQUENCE [LARGE SCALE GENOMIC DNA]</scope>
    <source>
        <strain evidence="3">LY-2023</strain>
        <tissue evidence="3">Leaf</tissue>
    </source>
</reference>
<dbReference type="Pfam" id="PF05701">
    <property type="entry name" value="WEMBL"/>
    <property type="match status" value="1"/>
</dbReference>
<evidence type="ECO:0000256" key="1">
    <source>
        <dbReference type="ARBA" id="ARBA00005485"/>
    </source>
</evidence>
<name>A0AAN9J7W0_CLITE</name>
<evidence type="ECO:0000313" key="3">
    <source>
        <dbReference type="EMBL" id="KAK7293827.1"/>
    </source>
</evidence>
<organism evidence="3 4">
    <name type="scientific">Clitoria ternatea</name>
    <name type="common">Butterfly pea</name>
    <dbReference type="NCBI Taxonomy" id="43366"/>
    <lineage>
        <taxon>Eukaryota</taxon>
        <taxon>Viridiplantae</taxon>
        <taxon>Streptophyta</taxon>
        <taxon>Embryophyta</taxon>
        <taxon>Tracheophyta</taxon>
        <taxon>Spermatophyta</taxon>
        <taxon>Magnoliopsida</taxon>
        <taxon>eudicotyledons</taxon>
        <taxon>Gunneridae</taxon>
        <taxon>Pentapetalae</taxon>
        <taxon>rosids</taxon>
        <taxon>fabids</taxon>
        <taxon>Fabales</taxon>
        <taxon>Fabaceae</taxon>
        <taxon>Papilionoideae</taxon>
        <taxon>50 kb inversion clade</taxon>
        <taxon>NPAAA clade</taxon>
        <taxon>indigoferoid/millettioid clade</taxon>
        <taxon>Phaseoleae</taxon>
        <taxon>Clitoria</taxon>
    </lineage>
</organism>
<protein>
    <submittedName>
        <fullName evidence="3">Uncharacterized protein</fullName>
    </submittedName>
</protein>
<comment type="similarity">
    <text evidence="1">Belongs to the WEB family.</text>
</comment>
<keyword evidence="2" id="KW-0175">Coiled coil</keyword>
<dbReference type="Proteomes" id="UP001359559">
    <property type="component" value="Unassembled WGS sequence"/>
</dbReference>
<keyword evidence="4" id="KW-1185">Reference proteome</keyword>
<accession>A0AAN9J7W0</accession>
<sequence length="126" mass="13977">MFSYYLEVSEKRINVSILVLISVLVGTESAEVNILREACTSLKLKLEEEKLVLAALKQSGQMASAAAITLQLEVDKCRAARVFHEMNEKKVREMMSELPKKLQKVAQKANEAKSLAQAAQAELLEA</sequence>
<evidence type="ECO:0000256" key="2">
    <source>
        <dbReference type="ARBA" id="ARBA00023054"/>
    </source>
</evidence>